<sequence>MSKTAVVILNWNGRALLEKFLPVVIENSQHKGVEIIVADNFSADDSVSYLKENFPAIRIVQLDDNYGFAGGYNKALEQIEADYFVLLNSDVAPEPGWLSPLINRMDEDASLGACMPKVRDYKSPDKFEYAGASGGYIDVFGYPFCRGRILDNIEQDTGQYNEPIPVFWATGAALMIRANLYHQSGGLDESFFAHMEEIDLCWRIKNMGHKILVFPSSEVLHVGGATLSQLNVRKTFLNFRNNLLMLVKNLPSNKLFLILFIRMVLDGVAGIHFVLKGEFKHFAAVLKAHFSFYSQLSQVFQKRKQQLSLCVKREHNEMYPQSVIWAFYVKGLRKFSELKHFNLH</sequence>
<dbReference type="CDD" id="cd04186">
    <property type="entry name" value="GT_2_like_c"/>
    <property type="match status" value="1"/>
</dbReference>
<evidence type="ECO:0000256" key="2">
    <source>
        <dbReference type="ARBA" id="ARBA00022676"/>
    </source>
</evidence>
<feature type="domain" description="Glycosyltransferase 2-like" evidence="4">
    <location>
        <begin position="6"/>
        <end position="130"/>
    </location>
</feature>
<dbReference type="SUPFAM" id="SSF53448">
    <property type="entry name" value="Nucleotide-diphospho-sugar transferases"/>
    <property type="match status" value="1"/>
</dbReference>
<evidence type="ECO:0000259" key="4">
    <source>
        <dbReference type="Pfam" id="PF00535"/>
    </source>
</evidence>
<dbReference type="Gene3D" id="3.90.550.10">
    <property type="entry name" value="Spore Coat Polysaccharide Biosynthesis Protein SpsA, Chain A"/>
    <property type="match status" value="1"/>
</dbReference>
<reference evidence="5 6" key="1">
    <citation type="submission" date="2021-01" db="EMBL/GenBank/DDBJ databases">
        <title>Carboxyliciviraga sp.nov., isolated from coastal sediments.</title>
        <authorList>
            <person name="Lu D."/>
            <person name="Zhang T."/>
        </authorList>
    </citation>
    <scope>NUCLEOTIDE SEQUENCE [LARGE SCALE GENOMIC DNA]</scope>
    <source>
        <strain evidence="5 6">N1Y132</strain>
    </source>
</reference>
<dbReference type="Proteomes" id="UP000605676">
    <property type="component" value="Unassembled WGS sequence"/>
</dbReference>
<dbReference type="InterPro" id="IPR029044">
    <property type="entry name" value="Nucleotide-diphossugar_trans"/>
</dbReference>
<keyword evidence="3" id="KW-0808">Transferase</keyword>
<evidence type="ECO:0000256" key="1">
    <source>
        <dbReference type="ARBA" id="ARBA00006739"/>
    </source>
</evidence>
<organism evidence="5 6">
    <name type="scientific">Carboxylicivirga marina</name>
    <dbReference type="NCBI Taxonomy" id="2800988"/>
    <lineage>
        <taxon>Bacteria</taxon>
        <taxon>Pseudomonadati</taxon>
        <taxon>Bacteroidota</taxon>
        <taxon>Bacteroidia</taxon>
        <taxon>Marinilabiliales</taxon>
        <taxon>Marinilabiliaceae</taxon>
        <taxon>Carboxylicivirga</taxon>
    </lineage>
</organism>
<dbReference type="InterPro" id="IPR001173">
    <property type="entry name" value="Glyco_trans_2-like"/>
</dbReference>
<dbReference type="EMBL" id="JAENRR010000033">
    <property type="protein sequence ID" value="MBK3518420.1"/>
    <property type="molecule type" value="Genomic_DNA"/>
</dbReference>
<comment type="caution">
    <text evidence="5">The sequence shown here is derived from an EMBL/GenBank/DDBJ whole genome shotgun (WGS) entry which is preliminary data.</text>
</comment>
<dbReference type="PANTHER" id="PTHR43179">
    <property type="entry name" value="RHAMNOSYLTRANSFERASE WBBL"/>
    <property type="match status" value="1"/>
</dbReference>
<comment type="similarity">
    <text evidence="1">Belongs to the glycosyltransferase 2 family.</text>
</comment>
<evidence type="ECO:0000313" key="6">
    <source>
        <dbReference type="Proteomes" id="UP000605676"/>
    </source>
</evidence>
<evidence type="ECO:0000256" key="3">
    <source>
        <dbReference type="ARBA" id="ARBA00022679"/>
    </source>
</evidence>
<name>A0ABS1HLD2_9BACT</name>
<keyword evidence="2" id="KW-0328">Glycosyltransferase</keyword>
<dbReference type="PANTHER" id="PTHR43179:SF12">
    <property type="entry name" value="GALACTOFURANOSYLTRANSFERASE GLFT2"/>
    <property type="match status" value="1"/>
</dbReference>
<proteinExistence type="inferred from homology"/>
<keyword evidence="6" id="KW-1185">Reference proteome</keyword>
<dbReference type="RefSeq" id="WP_200465648.1">
    <property type="nucleotide sequence ID" value="NZ_JAENRR010000033.1"/>
</dbReference>
<gene>
    <name evidence="5" type="ORF">JIV24_13835</name>
</gene>
<dbReference type="Pfam" id="PF00535">
    <property type="entry name" value="Glycos_transf_2"/>
    <property type="match status" value="1"/>
</dbReference>
<evidence type="ECO:0000313" key="5">
    <source>
        <dbReference type="EMBL" id="MBK3518420.1"/>
    </source>
</evidence>
<protein>
    <submittedName>
        <fullName evidence="5">Glycosyltransferase family 2 protein</fullName>
    </submittedName>
</protein>
<accession>A0ABS1HLD2</accession>